<evidence type="ECO:0000256" key="4">
    <source>
        <dbReference type="ARBA" id="ARBA00023125"/>
    </source>
</evidence>
<evidence type="ECO:0000313" key="11">
    <source>
        <dbReference type="RefSeq" id="XP_072858542.1"/>
    </source>
</evidence>
<evidence type="ECO:0000256" key="2">
    <source>
        <dbReference type="ARBA" id="ARBA00005713"/>
    </source>
</evidence>
<evidence type="ECO:0000259" key="8">
    <source>
        <dbReference type="Pfam" id="PF10491"/>
    </source>
</evidence>
<protein>
    <submittedName>
        <fullName evidence="10 11">Nuclear respiratory factor 1 isoform X1</fullName>
    </submittedName>
</protein>
<evidence type="ECO:0000313" key="9">
    <source>
        <dbReference type="Proteomes" id="UP001652642"/>
    </source>
</evidence>
<organism evidence="9 11">
    <name type="scientific">Pogona vitticeps</name>
    <name type="common">central bearded dragon</name>
    <dbReference type="NCBI Taxonomy" id="103695"/>
    <lineage>
        <taxon>Eukaryota</taxon>
        <taxon>Metazoa</taxon>
        <taxon>Chordata</taxon>
        <taxon>Craniata</taxon>
        <taxon>Vertebrata</taxon>
        <taxon>Euteleostomi</taxon>
        <taxon>Lepidosauria</taxon>
        <taxon>Squamata</taxon>
        <taxon>Bifurcata</taxon>
        <taxon>Unidentata</taxon>
        <taxon>Episquamata</taxon>
        <taxon>Toxicofera</taxon>
        <taxon>Iguania</taxon>
        <taxon>Acrodonta</taxon>
        <taxon>Agamidae</taxon>
        <taxon>Amphibolurinae</taxon>
        <taxon>Pogona</taxon>
    </lineage>
</organism>
<dbReference type="RefSeq" id="XP_072858542.1">
    <property type="nucleotide sequence ID" value="XM_073002441.1"/>
</dbReference>
<keyword evidence="9" id="KW-1185">Reference proteome</keyword>
<gene>
    <name evidence="10 11" type="primary">NRF1</name>
</gene>
<dbReference type="InterPro" id="IPR019525">
    <property type="entry name" value="Nrf1_NLS/DNA-bd_dimer"/>
</dbReference>
<evidence type="ECO:0000256" key="6">
    <source>
        <dbReference type="ARBA" id="ARBA00023242"/>
    </source>
</evidence>
<dbReference type="RefSeq" id="XP_072858540.1">
    <property type="nucleotide sequence ID" value="XM_073002439.1"/>
</dbReference>
<keyword evidence="3" id="KW-0805">Transcription regulation</keyword>
<evidence type="ECO:0000313" key="10">
    <source>
        <dbReference type="RefSeq" id="XP_072858540.1"/>
    </source>
</evidence>
<name>A0ABM5GLK5_9SAUR</name>
<feature type="domain" description="Nuclear respiratory factor 1 NLS/DNA-binding dimerisation" evidence="8">
    <location>
        <begin position="75"/>
        <end position="283"/>
    </location>
</feature>
<dbReference type="GeneID" id="110091327"/>
<comment type="similarity">
    <text evidence="2">Belongs to the NRF1/Ewg family.</text>
</comment>
<feature type="region of interest" description="Disordered" evidence="7">
    <location>
        <begin position="36"/>
        <end position="58"/>
    </location>
</feature>
<evidence type="ECO:0000256" key="1">
    <source>
        <dbReference type="ARBA" id="ARBA00004123"/>
    </source>
</evidence>
<dbReference type="Pfam" id="PF10491">
    <property type="entry name" value="Nrf1_DNA-bind"/>
    <property type="match status" value="1"/>
</dbReference>
<comment type="subcellular location">
    <subcellularLocation>
        <location evidence="1">Nucleus</location>
    </subcellularLocation>
</comment>
<evidence type="ECO:0000256" key="3">
    <source>
        <dbReference type="ARBA" id="ARBA00023015"/>
    </source>
</evidence>
<dbReference type="InterPro" id="IPR039142">
    <property type="entry name" value="NRF1/Ewg"/>
</dbReference>
<evidence type="ECO:0000256" key="5">
    <source>
        <dbReference type="ARBA" id="ARBA00023163"/>
    </source>
</evidence>
<reference evidence="10 11" key="1">
    <citation type="submission" date="2025-05" db="UniProtKB">
        <authorList>
            <consortium name="RefSeq"/>
        </authorList>
    </citation>
    <scope>IDENTIFICATION</scope>
</reference>
<dbReference type="Proteomes" id="UP001652642">
    <property type="component" value="Chromosome 5"/>
</dbReference>
<accession>A0ABM5GLK5</accession>
<keyword evidence="4" id="KW-0238">DNA-binding</keyword>
<keyword evidence="5" id="KW-0804">Transcription</keyword>
<evidence type="ECO:0000256" key="7">
    <source>
        <dbReference type="SAM" id="MobiDB-lite"/>
    </source>
</evidence>
<dbReference type="PANTHER" id="PTHR20338">
    <property type="entry name" value="NUCLEAR RESPIRATORY FACTOR 1"/>
    <property type="match status" value="1"/>
</dbReference>
<sequence length="503" mass="53639">MEEHTVTQTEHMATIEAHAVAQQVQQVHVATYTEHSMLSADEDSPSSPEDTSYDDSDILNSTATDEVTAHLAAAGPVGMAAAAAVATGKKRKRPHVFESNPSIRKRQQTRLLRKLRATLDEYTTRVGQQAIVLCISPSKPNPVFKVFGAAPLENVVRKYKSMILEDLESALLEHAPAPQEVNSELPPLTIDGIPVSVDKMTQAQLRAFIPEMLKYSTGRGKPGWGKESCKPVWWPEDIPWANVRSDVRTDEQKQRQVSWTQALRTIVKNCYKQHGREDLLYAFEDQQTQPATATHSIAHLVPSQTVVQTFSNPDGTVSLIQVGTGATVATLADASELPTTVTVAQVNYSAVTDGEVEQNWATLQGGEMTIQTTQASEATQAVASLAEAAVAASQEMQQGATVTMALNSEAAAHAVATLAEATLQGGGQIVLSGETAAAVGALTGVQDANGLVQIPVSMYQTVVTSLAQGNGPVQVAMAPVAARITDSTVTMDGQAVEVVTLEQ</sequence>
<proteinExistence type="inferred from homology"/>
<keyword evidence="6" id="KW-0539">Nucleus</keyword>